<dbReference type="GO" id="GO:0008855">
    <property type="term" value="F:exodeoxyribonuclease VII activity"/>
    <property type="evidence" value="ECO:0007669"/>
    <property type="project" value="UniProtKB-UniRule"/>
</dbReference>
<dbReference type="HAMAP" id="MF_00337">
    <property type="entry name" value="Exonuc_7_S"/>
    <property type="match status" value="1"/>
</dbReference>
<evidence type="ECO:0000256" key="6">
    <source>
        <dbReference type="HAMAP-Rule" id="MF_00337"/>
    </source>
</evidence>
<dbReference type="EMBL" id="NVSR01000008">
    <property type="protein sequence ID" value="PCI30042.1"/>
    <property type="molecule type" value="Genomic_DNA"/>
</dbReference>
<evidence type="ECO:0000256" key="5">
    <source>
        <dbReference type="ARBA" id="ARBA00022839"/>
    </source>
</evidence>
<dbReference type="SUPFAM" id="SSF116842">
    <property type="entry name" value="XseB-like"/>
    <property type="match status" value="1"/>
</dbReference>
<evidence type="ECO:0000256" key="1">
    <source>
        <dbReference type="ARBA" id="ARBA00009998"/>
    </source>
</evidence>
<organism evidence="7 8">
    <name type="scientific">SAR324 cluster bacterium</name>
    <dbReference type="NCBI Taxonomy" id="2024889"/>
    <lineage>
        <taxon>Bacteria</taxon>
        <taxon>Deltaproteobacteria</taxon>
        <taxon>SAR324 cluster</taxon>
    </lineage>
</organism>
<dbReference type="NCBIfam" id="NF002140">
    <property type="entry name" value="PRK00977.1-4"/>
    <property type="match status" value="1"/>
</dbReference>
<dbReference type="GO" id="GO:0006308">
    <property type="term" value="P:DNA catabolic process"/>
    <property type="evidence" value="ECO:0007669"/>
    <property type="project" value="UniProtKB-UniRule"/>
</dbReference>
<evidence type="ECO:0000256" key="3">
    <source>
        <dbReference type="ARBA" id="ARBA00022722"/>
    </source>
</evidence>
<keyword evidence="4 6" id="KW-0378">Hydrolase</keyword>
<dbReference type="InterPro" id="IPR037004">
    <property type="entry name" value="Exonuc_VII_ssu_sf"/>
</dbReference>
<accession>A0A2A4T940</accession>
<keyword evidence="5 6" id="KW-0269">Exonuclease</keyword>
<comment type="similarity">
    <text evidence="1 6">Belongs to the XseB family.</text>
</comment>
<dbReference type="PANTHER" id="PTHR34137">
    <property type="entry name" value="EXODEOXYRIBONUCLEASE 7 SMALL SUBUNIT"/>
    <property type="match status" value="1"/>
</dbReference>
<comment type="catalytic activity">
    <reaction evidence="6">
        <text>Exonucleolytic cleavage in either 5'- to 3'- or 3'- to 5'-direction to yield nucleoside 5'-phosphates.</text>
        <dbReference type="EC" id="3.1.11.6"/>
    </reaction>
</comment>
<protein>
    <recommendedName>
        <fullName evidence="6">Exodeoxyribonuclease 7 small subunit</fullName>
        <ecNumber evidence="6">3.1.11.6</ecNumber>
    </recommendedName>
    <alternativeName>
        <fullName evidence="6">Exodeoxyribonuclease VII small subunit</fullName>
        <shortName evidence="6">Exonuclease VII small subunit</shortName>
    </alternativeName>
</protein>
<dbReference type="GO" id="GO:0009318">
    <property type="term" value="C:exodeoxyribonuclease VII complex"/>
    <property type="evidence" value="ECO:0007669"/>
    <property type="project" value="UniProtKB-UniRule"/>
</dbReference>
<evidence type="ECO:0000313" key="8">
    <source>
        <dbReference type="Proteomes" id="UP000218113"/>
    </source>
</evidence>
<dbReference type="PANTHER" id="PTHR34137:SF1">
    <property type="entry name" value="EXODEOXYRIBONUCLEASE 7 SMALL SUBUNIT"/>
    <property type="match status" value="1"/>
</dbReference>
<dbReference type="InterPro" id="IPR003761">
    <property type="entry name" value="Exonuc_VII_S"/>
</dbReference>
<dbReference type="NCBIfam" id="TIGR01280">
    <property type="entry name" value="xseB"/>
    <property type="match status" value="1"/>
</dbReference>
<sequence>MCRKINVATFEENLGQLDKIVQSLEEGSTTLDESLKAFEAGIKLSRTCHKELNRAEKKIEVLLKQNNEVKGKENFEA</sequence>
<comment type="subcellular location">
    <subcellularLocation>
        <location evidence="6">Cytoplasm</location>
    </subcellularLocation>
</comment>
<reference evidence="8" key="1">
    <citation type="submission" date="2017-08" db="EMBL/GenBank/DDBJ databases">
        <title>A dynamic microbial community with high functional redundancy inhabits the cold, oxic subseafloor aquifer.</title>
        <authorList>
            <person name="Tully B.J."/>
            <person name="Wheat C.G."/>
            <person name="Glazer B.T."/>
            <person name="Huber J.A."/>
        </authorList>
    </citation>
    <scope>NUCLEOTIDE SEQUENCE [LARGE SCALE GENOMIC DNA]</scope>
</reference>
<proteinExistence type="inferred from homology"/>
<dbReference type="Gene3D" id="1.10.287.1040">
    <property type="entry name" value="Exonuclease VII, small subunit"/>
    <property type="match status" value="1"/>
</dbReference>
<evidence type="ECO:0000256" key="4">
    <source>
        <dbReference type="ARBA" id="ARBA00022801"/>
    </source>
</evidence>
<keyword evidence="3 6" id="KW-0540">Nuclease</keyword>
<dbReference type="AlphaFoldDB" id="A0A2A4T940"/>
<comment type="function">
    <text evidence="6">Bidirectionally degrades single-stranded DNA into large acid-insoluble oligonucleotides, which are then degraded further into small acid-soluble oligonucleotides.</text>
</comment>
<comment type="caution">
    <text evidence="7">The sequence shown here is derived from an EMBL/GenBank/DDBJ whole genome shotgun (WGS) entry which is preliminary data.</text>
</comment>
<dbReference type="Proteomes" id="UP000218113">
    <property type="component" value="Unassembled WGS sequence"/>
</dbReference>
<keyword evidence="2 6" id="KW-0963">Cytoplasm</keyword>
<evidence type="ECO:0000256" key="2">
    <source>
        <dbReference type="ARBA" id="ARBA00022490"/>
    </source>
</evidence>
<gene>
    <name evidence="6" type="primary">xseB</name>
    <name evidence="7" type="ORF">COB67_02790</name>
</gene>
<comment type="subunit">
    <text evidence="6">Heterooligomer composed of large and small subunits.</text>
</comment>
<evidence type="ECO:0000313" key="7">
    <source>
        <dbReference type="EMBL" id="PCI30042.1"/>
    </source>
</evidence>
<dbReference type="Pfam" id="PF02609">
    <property type="entry name" value="Exonuc_VII_S"/>
    <property type="match status" value="1"/>
</dbReference>
<name>A0A2A4T940_9DELT</name>
<dbReference type="EC" id="3.1.11.6" evidence="6"/>
<dbReference type="PIRSF" id="PIRSF006488">
    <property type="entry name" value="Exonuc_VII_S"/>
    <property type="match status" value="1"/>
</dbReference>
<dbReference type="GO" id="GO:0005829">
    <property type="term" value="C:cytosol"/>
    <property type="evidence" value="ECO:0007669"/>
    <property type="project" value="TreeGrafter"/>
</dbReference>